<keyword evidence="4" id="KW-0460">Magnesium</keyword>
<evidence type="ECO:0000256" key="5">
    <source>
        <dbReference type="ARBA" id="ARBA00038887"/>
    </source>
</evidence>
<dbReference type="EC" id="2.7.1.4" evidence="5"/>
<evidence type="ECO:0000256" key="1">
    <source>
        <dbReference type="ARBA" id="ARBA00001946"/>
    </source>
</evidence>
<dbReference type="Proteomes" id="UP001497045">
    <property type="component" value="Unassembled WGS sequence"/>
</dbReference>
<evidence type="ECO:0000313" key="7">
    <source>
        <dbReference type="EMBL" id="MEL1250995.1"/>
    </source>
</evidence>
<dbReference type="Gene3D" id="3.30.420.40">
    <property type="match status" value="1"/>
</dbReference>
<keyword evidence="2" id="KW-0479">Metal-binding</keyword>
<dbReference type="InterPro" id="IPR051804">
    <property type="entry name" value="Carb_Metab_Reg_Kinase/Isom"/>
</dbReference>
<proteinExistence type="predicted"/>
<reference evidence="7 8" key="1">
    <citation type="submission" date="2024-04" db="EMBL/GenBank/DDBJ databases">
        <title>Aurantiacibacter sp. DGU6 16S ribosomal RNA gene Genome sequencing and assembly.</title>
        <authorList>
            <person name="Park S."/>
        </authorList>
    </citation>
    <scope>NUCLEOTIDE SEQUENCE [LARGE SCALE GENOMIC DNA]</scope>
    <source>
        <strain evidence="7 8">DGU6</strain>
    </source>
</reference>
<dbReference type="InterPro" id="IPR000600">
    <property type="entry name" value="ROK"/>
</dbReference>
<accession>A0ABU9IEZ6</accession>
<dbReference type="EMBL" id="JBBYHV010000001">
    <property type="protein sequence ID" value="MEL1250995.1"/>
    <property type="molecule type" value="Genomic_DNA"/>
</dbReference>
<gene>
    <name evidence="7" type="ORF">AAEO60_09955</name>
</gene>
<protein>
    <recommendedName>
        <fullName evidence="5">fructokinase</fullName>
        <ecNumber evidence="5">2.7.1.4</ecNumber>
    </recommendedName>
</protein>
<name>A0ABU9IEZ6_9SPHN</name>
<dbReference type="RefSeq" id="WP_341673510.1">
    <property type="nucleotide sequence ID" value="NZ_JBBYHV010000001.1"/>
</dbReference>
<dbReference type="PANTHER" id="PTHR42742">
    <property type="entry name" value="TRANSCRIPTIONAL REPRESSOR MPRA"/>
    <property type="match status" value="1"/>
</dbReference>
<keyword evidence="3" id="KW-0862">Zinc</keyword>
<comment type="caution">
    <text evidence="7">The sequence shown here is derived from an EMBL/GenBank/DDBJ whole genome shotgun (WGS) entry which is preliminary data.</text>
</comment>
<evidence type="ECO:0000256" key="3">
    <source>
        <dbReference type="ARBA" id="ARBA00022833"/>
    </source>
</evidence>
<evidence type="ECO:0000256" key="4">
    <source>
        <dbReference type="ARBA" id="ARBA00022842"/>
    </source>
</evidence>
<evidence type="ECO:0000313" key="8">
    <source>
        <dbReference type="Proteomes" id="UP001497045"/>
    </source>
</evidence>
<evidence type="ECO:0000256" key="2">
    <source>
        <dbReference type="ARBA" id="ARBA00022723"/>
    </source>
</evidence>
<keyword evidence="8" id="KW-1185">Reference proteome</keyword>
<dbReference type="InterPro" id="IPR043129">
    <property type="entry name" value="ATPase_NBD"/>
</dbReference>
<dbReference type="PANTHER" id="PTHR42742:SF3">
    <property type="entry name" value="FRUCTOKINASE"/>
    <property type="match status" value="1"/>
</dbReference>
<evidence type="ECO:0000256" key="6">
    <source>
        <dbReference type="ARBA" id="ARBA00048451"/>
    </source>
</evidence>
<dbReference type="SUPFAM" id="SSF53067">
    <property type="entry name" value="Actin-like ATPase domain"/>
    <property type="match status" value="1"/>
</dbReference>
<dbReference type="Pfam" id="PF00480">
    <property type="entry name" value="ROK"/>
    <property type="match status" value="1"/>
</dbReference>
<sequence length="136" mass="14363">MFGKRGGDNFHGVCPFHGDCIEGLIAGPALHVRLPVLPAELNPSAREWDPVGQDLAELLAHLVLTLSPERIVIGGGVARRQSHLLDRARKILPNLLCGYLGPAETLQLDELVCPPALGDDAGPLGALVLAARALSE</sequence>
<comment type="cofactor">
    <cofactor evidence="1">
        <name>Mg(2+)</name>
        <dbReference type="ChEBI" id="CHEBI:18420"/>
    </cofactor>
</comment>
<organism evidence="7 8">
    <name type="scientific">Aurantiacibacter gilvus</name>
    <dbReference type="NCBI Taxonomy" id="3139141"/>
    <lineage>
        <taxon>Bacteria</taxon>
        <taxon>Pseudomonadati</taxon>
        <taxon>Pseudomonadota</taxon>
        <taxon>Alphaproteobacteria</taxon>
        <taxon>Sphingomonadales</taxon>
        <taxon>Erythrobacteraceae</taxon>
        <taxon>Aurantiacibacter</taxon>
    </lineage>
</organism>
<comment type="catalytic activity">
    <reaction evidence="6">
        <text>D-fructose + ATP = D-fructose 6-phosphate + ADP + H(+)</text>
        <dbReference type="Rhea" id="RHEA:16125"/>
        <dbReference type="ChEBI" id="CHEBI:15378"/>
        <dbReference type="ChEBI" id="CHEBI:30616"/>
        <dbReference type="ChEBI" id="CHEBI:37721"/>
        <dbReference type="ChEBI" id="CHEBI:61527"/>
        <dbReference type="ChEBI" id="CHEBI:456216"/>
        <dbReference type="EC" id="2.7.1.4"/>
    </reaction>
</comment>